<dbReference type="STRING" id="3988.B9SJ67"/>
<evidence type="ECO:0000256" key="1">
    <source>
        <dbReference type="ARBA" id="ARBA00038242"/>
    </source>
</evidence>
<proteinExistence type="inferred from homology"/>
<dbReference type="InterPro" id="IPR023393">
    <property type="entry name" value="START-like_dom_sf"/>
</dbReference>
<dbReference type="InterPro" id="IPR052006">
    <property type="entry name" value="MLP-like"/>
</dbReference>
<dbReference type="GO" id="GO:0006952">
    <property type="term" value="P:defense response"/>
    <property type="evidence" value="ECO:0007669"/>
    <property type="project" value="InterPro"/>
</dbReference>
<gene>
    <name evidence="3" type="ORF">RCOM_0843820</name>
</gene>
<keyword evidence="4" id="KW-1185">Reference proteome</keyword>
<dbReference type="SUPFAM" id="SSF55961">
    <property type="entry name" value="Bet v1-like"/>
    <property type="match status" value="1"/>
</dbReference>
<dbReference type="EMBL" id="EQ973979">
    <property type="protein sequence ID" value="EEF36376.1"/>
    <property type="molecule type" value="Genomic_DNA"/>
</dbReference>
<organism evidence="3 4">
    <name type="scientific">Ricinus communis</name>
    <name type="common">Castor bean</name>
    <dbReference type="NCBI Taxonomy" id="3988"/>
    <lineage>
        <taxon>Eukaryota</taxon>
        <taxon>Viridiplantae</taxon>
        <taxon>Streptophyta</taxon>
        <taxon>Embryophyta</taxon>
        <taxon>Tracheophyta</taxon>
        <taxon>Spermatophyta</taxon>
        <taxon>Magnoliopsida</taxon>
        <taxon>eudicotyledons</taxon>
        <taxon>Gunneridae</taxon>
        <taxon>Pentapetalae</taxon>
        <taxon>rosids</taxon>
        <taxon>fabids</taxon>
        <taxon>Malpighiales</taxon>
        <taxon>Euphorbiaceae</taxon>
        <taxon>Acalyphoideae</taxon>
        <taxon>Acalypheae</taxon>
        <taxon>Ricinus</taxon>
    </lineage>
</organism>
<dbReference type="SMART" id="SM01037">
    <property type="entry name" value="Bet_v_1"/>
    <property type="match status" value="1"/>
</dbReference>
<sequence>MADDIKGQLESEVELKATAEQFFSFWKGQIHQAPNHTPCNIQAVHVHEGDWETSGSIWIFHYTIEGKPGIFKERVEVDEENKIVKFIGLEGDVFKIYKVYNGIWHIKPKSQGCSAKLILEYEKLNPSVPAPHIYMDFMIHQKMFSHIYIKRQGVQLDINIM</sequence>
<feature type="domain" description="Bet v I/Major latex protein" evidence="2">
    <location>
        <begin position="4"/>
        <end position="152"/>
    </location>
</feature>
<dbReference type="Gene3D" id="3.30.530.20">
    <property type="match status" value="1"/>
</dbReference>
<dbReference type="CDD" id="cd07816">
    <property type="entry name" value="Bet_v1-like"/>
    <property type="match status" value="1"/>
</dbReference>
<dbReference type="PANTHER" id="PTHR31338:SF20">
    <property type="entry name" value="BET V I_MAJOR LATEX PROTEIN DOMAIN-CONTAINING PROTEIN"/>
    <property type="match status" value="1"/>
</dbReference>
<dbReference type="AlphaFoldDB" id="B9SJ67"/>
<evidence type="ECO:0000259" key="2">
    <source>
        <dbReference type="SMART" id="SM01037"/>
    </source>
</evidence>
<protein>
    <submittedName>
        <fullName evidence="3">Major latex protein, putative</fullName>
    </submittedName>
</protein>
<dbReference type="eggNOG" id="ENOG502S36X">
    <property type="taxonomic scope" value="Eukaryota"/>
</dbReference>
<dbReference type="InterPro" id="IPR000916">
    <property type="entry name" value="Bet_v_I/MLP"/>
</dbReference>
<reference evidence="4" key="1">
    <citation type="journal article" date="2010" name="Nat. Biotechnol.">
        <title>Draft genome sequence of the oilseed species Ricinus communis.</title>
        <authorList>
            <person name="Chan A.P."/>
            <person name="Crabtree J."/>
            <person name="Zhao Q."/>
            <person name="Lorenzi H."/>
            <person name="Orvis J."/>
            <person name="Puiu D."/>
            <person name="Melake-Berhan A."/>
            <person name="Jones K.M."/>
            <person name="Redman J."/>
            <person name="Chen G."/>
            <person name="Cahoon E.B."/>
            <person name="Gedil M."/>
            <person name="Stanke M."/>
            <person name="Haas B.J."/>
            <person name="Wortman J.R."/>
            <person name="Fraser-Liggett C.M."/>
            <person name="Ravel J."/>
            <person name="Rabinowicz P.D."/>
        </authorList>
    </citation>
    <scope>NUCLEOTIDE SEQUENCE [LARGE SCALE GENOMIC DNA]</scope>
    <source>
        <strain evidence="4">cv. Hale</strain>
    </source>
</reference>
<evidence type="ECO:0000313" key="3">
    <source>
        <dbReference type="EMBL" id="EEF36376.1"/>
    </source>
</evidence>
<dbReference type="PANTHER" id="PTHR31338">
    <property type="entry name" value="POLYKETIDE CYCLASE/DEHYDRASE AND LIPID TRANSPORT SUPERFAMILY PROTEIN"/>
    <property type="match status" value="1"/>
</dbReference>
<dbReference type="Pfam" id="PF00407">
    <property type="entry name" value="Bet_v_1"/>
    <property type="match status" value="1"/>
</dbReference>
<evidence type="ECO:0000313" key="4">
    <source>
        <dbReference type="Proteomes" id="UP000008311"/>
    </source>
</evidence>
<dbReference type="InParanoid" id="B9SJ67"/>
<comment type="similarity">
    <text evidence="1">Belongs to the MLP family.</text>
</comment>
<dbReference type="Proteomes" id="UP000008311">
    <property type="component" value="Unassembled WGS sequence"/>
</dbReference>
<name>B9SJ67_RICCO</name>
<accession>B9SJ67</accession>